<evidence type="ECO:0000313" key="2">
    <source>
        <dbReference type="Proteomes" id="UP001642360"/>
    </source>
</evidence>
<accession>A0ABC8V1U1</accession>
<proteinExistence type="predicted"/>
<protein>
    <submittedName>
        <fullName evidence="1">Uncharacterized protein</fullName>
    </submittedName>
</protein>
<gene>
    <name evidence="1" type="ORF">ILEXP_LOCUS57821</name>
</gene>
<dbReference type="EMBL" id="CAUOFW020009898">
    <property type="protein sequence ID" value="CAK9187307.1"/>
    <property type="molecule type" value="Genomic_DNA"/>
</dbReference>
<sequence>MGFSVAASFGSQLGICFSAGSQLLCWFWAYVHSSWFFIISQLLSLGFPAFPQLNFLDLQLDSQLAFAGFRKSMVRVVVNVGIFGSPELDSREKGRRQIGVRDFGDELGMRDFGDFGDEQGKILGDEFGRQRMKLRRILREILGKIWGNKRRQGRQSSKKPL</sequence>
<evidence type="ECO:0000313" key="1">
    <source>
        <dbReference type="EMBL" id="CAK9187307.1"/>
    </source>
</evidence>
<comment type="caution">
    <text evidence="1">The sequence shown here is derived from an EMBL/GenBank/DDBJ whole genome shotgun (WGS) entry which is preliminary data.</text>
</comment>
<name>A0ABC8V1U1_9AQUA</name>
<keyword evidence="2" id="KW-1185">Reference proteome</keyword>
<dbReference type="AlphaFoldDB" id="A0ABC8V1U1"/>
<dbReference type="Proteomes" id="UP001642360">
    <property type="component" value="Unassembled WGS sequence"/>
</dbReference>
<organism evidence="1 2">
    <name type="scientific">Ilex paraguariensis</name>
    <name type="common">yerba mate</name>
    <dbReference type="NCBI Taxonomy" id="185542"/>
    <lineage>
        <taxon>Eukaryota</taxon>
        <taxon>Viridiplantae</taxon>
        <taxon>Streptophyta</taxon>
        <taxon>Embryophyta</taxon>
        <taxon>Tracheophyta</taxon>
        <taxon>Spermatophyta</taxon>
        <taxon>Magnoliopsida</taxon>
        <taxon>eudicotyledons</taxon>
        <taxon>Gunneridae</taxon>
        <taxon>Pentapetalae</taxon>
        <taxon>asterids</taxon>
        <taxon>campanulids</taxon>
        <taxon>Aquifoliales</taxon>
        <taxon>Aquifoliaceae</taxon>
        <taxon>Ilex</taxon>
    </lineage>
</organism>
<reference evidence="1 2" key="1">
    <citation type="submission" date="2024-02" db="EMBL/GenBank/DDBJ databases">
        <authorList>
            <person name="Vignale AGUSTIN F."/>
            <person name="Sosa J E."/>
            <person name="Modenutti C."/>
        </authorList>
    </citation>
    <scope>NUCLEOTIDE SEQUENCE [LARGE SCALE GENOMIC DNA]</scope>
</reference>